<keyword evidence="6 9" id="KW-0067">ATP-binding</keyword>
<gene>
    <name evidence="11" type="ORF">PHISCL_04474</name>
</gene>
<feature type="region of interest" description="Disordered" evidence="10">
    <location>
        <begin position="1"/>
        <end position="24"/>
    </location>
</feature>
<dbReference type="GO" id="GO:0050684">
    <property type="term" value="P:regulation of mRNA processing"/>
    <property type="evidence" value="ECO:0007669"/>
    <property type="project" value="TreeGrafter"/>
</dbReference>
<evidence type="ECO:0000256" key="5">
    <source>
        <dbReference type="ARBA" id="ARBA00022777"/>
    </source>
</evidence>
<dbReference type="EMBL" id="MVGC01000132">
    <property type="protein sequence ID" value="RJE23167.1"/>
    <property type="molecule type" value="Genomic_DNA"/>
</dbReference>
<dbReference type="InterPro" id="IPR051334">
    <property type="entry name" value="SRPK"/>
</dbReference>
<organism evidence="11 12">
    <name type="scientific">Aspergillus sclerotialis</name>
    <dbReference type="NCBI Taxonomy" id="2070753"/>
    <lineage>
        <taxon>Eukaryota</taxon>
        <taxon>Fungi</taxon>
        <taxon>Dikarya</taxon>
        <taxon>Ascomycota</taxon>
        <taxon>Pezizomycotina</taxon>
        <taxon>Eurotiomycetes</taxon>
        <taxon>Eurotiomycetidae</taxon>
        <taxon>Eurotiales</taxon>
        <taxon>Aspergillaceae</taxon>
        <taxon>Aspergillus</taxon>
        <taxon>Aspergillus subgen. Polypaecilum</taxon>
    </lineage>
</organism>
<dbReference type="OrthoDB" id="5979581at2759"/>
<keyword evidence="3" id="KW-0808">Transferase</keyword>
<evidence type="ECO:0000256" key="4">
    <source>
        <dbReference type="ARBA" id="ARBA00022741"/>
    </source>
</evidence>
<feature type="compositionally biased region" description="Acidic residues" evidence="10">
    <location>
        <begin position="11"/>
        <end position="24"/>
    </location>
</feature>
<keyword evidence="2" id="KW-0723">Serine/threonine-protein kinase</keyword>
<evidence type="ECO:0000313" key="12">
    <source>
        <dbReference type="Proteomes" id="UP000266188"/>
    </source>
</evidence>
<dbReference type="InterPro" id="IPR017441">
    <property type="entry name" value="Protein_kinase_ATP_BS"/>
</dbReference>
<dbReference type="PANTHER" id="PTHR47634:SF9">
    <property type="entry name" value="PROTEIN KINASE DOMAIN-CONTAINING PROTEIN-RELATED"/>
    <property type="match status" value="1"/>
</dbReference>
<comment type="catalytic activity">
    <reaction evidence="7">
        <text>L-threonyl-[protein] + ATP = O-phospho-L-threonyl-[protein] + ADP + H(+)</text>
        <dbReference type="Rhea" id="RHEA:46608"/>
        <dbReference type="Rhea" id="RHEA-COMP:11060"/>
        <dbReference type="Rhea" id="RHEA-COMP:11605"/>
        <dbReference type="ChEBI" id="CHEBI:15378"/>
        <dbReference type="ChEBI" id="CHEBI:30013"/>
        <dbReference type="ChEBI" id="CHEBI:30616"/>
        <dbReference type="ChEBI" id="CHEBI:61977"/>
        <dbReference type="ChEBI" id="CHEBI:456216"/>
        <dbReference type="EC" id="2.7.11.1"/>
    </reaction>
</comment>
<evidence type="ECO:0000256" key="7">
    <source>
        <dbReference type="ARBA" id="ARBA00047899"/>
    </source>
</evidence>
<evidence type="ECO:0000256" key="10">
    <source>
        <dbReference type="SAM" id="MobiDB-lite"/>
    </source>
</evidence>
<name>A0A3A2ZP01_9EURO</name>
<proteinExistence type="predicted"/>
<comment type="caution">
    <text evidence="11">The sequence shown here is derived from an EMBL/GenBank/DDBJ whole genome shotgun (WGS) entry which is preliminary data.</text>
</comment>
<feature type="binding site" evidence="9">
    <location>
        <position position="94"/>
    </location>
    <ligand>
        <name>ATP</name>
        <dbReference type="ChEBI" id="CHEBI:30616"/>
    </ligand>
</feature>
<dbReference type="GO" id="GO:0000245">
    <property type="term" value="P:spliceosomal complex assembly"/>
    <property type="evidence" value="ECO:0007669"/>
    <property type="project" value="TreeGrafter"/>
</dbReference>
<evidence type="ECO:0000256" key="9">
    <source>
        <dbReference type="PROSITE-ProRule" id="PRU10141"/>
    </source>
</evidence>
<dbReference type="PANTHER" id="PTHR47634">
    <property type="entry name" value="PROTEIN KINASE DOMAIN-CONTAINING PROTEIN-RELATED"/>
    <property type="match status" value="1"/>
</dbReference>
<protein>
    <recommendedName>
        <fullName evidence="1">non-specific serine/threonine protein kinase</fullName>
        <ecNumber evidence="1">2.7.11.1</ecNumber>
    </recommendedName>
</protein>
<dbReference type="AlphaFoldDB" id="A0A3A2ZP01"/>
<sequence>MASITTTPEDPRDDPEGGDFGDFASTEDEQIDLIEVAEPWHKYDAKQNEHVFYPICLGEVLDGRYLVEHKLGYGSFSTVWVAHDLQGKMDVALKVMASGDLAENDMRMQDEISQNAADTSHLVIYLATFLL</sequence>
<evidence type="ECO:0000256" key="1">
    <source>
        <dbReference type="ARBA" id="ARBA00012513"/>
    </source>
</evidence>
<keyword evidence="4 9" id="KW-0547">Nucleotide-binding</keyword>
<dbReference type="Gene3D" id="3.30.200.20">
    <property type="entry name" value="Phosphorylase Kinase, domain 1"/>
    <property type="match status" value="1"/>
</dbReference>
<evidence type="ECO:0000256" key="2">
    <source>
        <dbReference type="ARBA" id="ARBA00022527"/>
    </source>
</evidence>
<dbReference type="STRING" id="2070753.A0A3A2ZP01"/>
<evidence type="ECO:0000313" key="11">
    <source>
        <dbReference type="EMBL" id="RJE23167.1"/>
    </source>
</evidence>
<keyword evidence="5" id="KW-0418">Kinase</keyword>
<dbReference type="SUPFAM" id="SSF56112">
    <property type="entry name" value="Protein kinase-like (PK-like)"/>
    <property type="match status" value="1"/>
</dbReference>
<evidence type="ECO:0000256" key="6">
    <source>
        <dbReference type="ARBA" id="ARBA00022840"/>
    </source>
</evidence>
<dbReference type="EC" id="2.7.11.1" evidence="1"/>
<dbReference type="Proteomes" id="UP000266188">
    <property type="component" value="Unassembled WGS sequence"/>
</dbReference>
<evidence type="ECO:0000256" key="3">
    <source>
        <dbReference type="ARBA" id="ARBA00022679"/>
    </source>
</evidence>
<dbReference type="PROSITE" id="PS00107">
    <property type="entry name" value="PROTEIN_KINASE_ATP"/>
    <property type="match status" value="1"/>
</dbReference>
<dbReference type="GO" id="GO:0005524">
    <property type="term" value="F:ATP binding"/>
    <property type="evidence" value="ECO:0007669"/>
    <property type="project" value="UniProtKB-UniRule"/>
</dbReference>
<reference evidence="12" key="1">
    <citation type="submission" date="2017-02" db="EMBL/GenBank/DDBJ databases">
        <authorList>
            <person name="Tafer H."/>
            <person name="Lopandic K."/>
        </authorList>
    </citation>
    <scope>NUCLEOTIDE SEQUENCE [LARGE SCALE GENOMIC DNA]</scope>
    <source>
        <strain evidence="12">CBS 366.77</strain>
    </source>
</reference>
<evidence type="ECO:0000256" key="8">
    <source>
        <dbReference type="ARBA" id="ARBA00048679"/>
    </source>
</evidence>
<comment type="catalytic activity">
    <reaction evidence="8">
        <text>L-seryl-[protein] + ATP = O-phospho-L-seryl-[protein] + ADP + H(+)</text>
        <dbReference type="Rhea" id="RHEA:17989"/>
        <dbReference type="Rhea" id="RHEA-COMP:9863"/>
        <dbReference type="Rhea" id="RHEA-COMP:11604"/>
        <dbReference type="ChEBI" id="CHEBI:15378"/>
        <dbReference type="ChEBI" id="CHEBI:29999"/>
        <dbReference type="ChEBI" id="CHEBI:30616"/>
        <dbReference type="ChEBI" id="CHEBI:83421"/>
        <dbReference type="ChEBI" id="CHEBI:456216"/>
        <dbReference type="EC" id="2.7.11.1"/>
    </reaction>
</comment>
<keyword evidence="12" id="KW-1185">Reference proteome</keyword>
<dbReference type="GO" id="GO:0004674">
    <property type="term" value="F:protein serine/threonine kinase activity"/>
    <property type="evidence" value="ECO:0007669"/>
    <property type="project" value="UniProtKB-KW"/>
</dbReference>
<dbReference type="InterPro" id="IPR011009">
    <property type="entry name" value="Kinase-like_dom_sf"/>
</dbReference>
<accession>A0A3A2ZP01</accession>